<name>A0AAV0BEK2_PHAPC</name>
<comment type="caution">
    <text evidence="1">The sequence shown here is derived from an EMBL/GenBank/DDBJ whole genome shotgun (WGS) entry which is preliminary data.</text>
</comment>
<evidence type="ECO:0000313" key="2">
    <source>
        <dbReference type="Proteomes" id="UP001153365"/>
    </source>
</evidence>
<sequence>MKKNYLINHNWNIQSLKFVCFILILDFVQSLNSLNYIDVALTPQLGQAPLDIRSPVGSLSEHSKLIRPPASFSYATKPNFEPIYPQQSADFQSWQSLVQHKGNHNEDLLAHQNEATRLEKTHNFDFELLSEHLQLAYPSASGSSATTPNLEPIYPQQSADFQSWQNLVQHHDAHNVDLFAHQNEAIRLEKTHNFDVNLVPQRNQAPPDIILPFGSLSEHSQLLYPSASGSSAITPNLEHIYTQQPVNSHSWQNLVQHKDNPNEDLFEDFFTHQNEAIWLEKAHNFGVNLAPRLSQAPTDLKSSFFSLSEHSQLPYPSASGSSAITPNFEPIYTQKPADISSWDNSAQHQRRHNANIDKNYQSSLISSNDYNYLSQNQNLNGENLLNIFLDGENSSKRTKITNTGAYLPSYQNSKNQNQNWSFETLVDFDFTDAQFNSMIDAYLQAPMPHEENLNEEKIFGSPFDKDNLRRETIERFNEKNMPSHLTGEKDYPQKSLFYSSINMEDSECSKPQESEQPLKYKRKYHIYELKSAGAREPNSDVAEVYGAEEGSIDKKFRLKSQLDGLVDTSNANLELDDEEIKMKLDEPEKSYKLLKYNNGKSLKENETLNHDPQIYLYQPRAAWENVRNEAENNVPETEYSINVNSEYPSIRLKAVVDVLYKQLKLQEHNELTSLDNFIEGIYKRAKYKFHPDYILGNLIDWNVKKKFEERVNYFLECDGKLRKISKKQKGVETSDGNDLNKINRAIFKEVSRKFKSFWRSYNENFRHSYLPSNKRTSKHAYESLIKEIGVSRGLNHLEKLNLGKYINQALEKISLNLQIWSKSRKKTDPIESKYQMAKNTIIIITNYIVILYRIFTPFDNKTIEEMRTNLALVIEHMIDFWMYFFAATYNKRFSSNTHKNNPFIKKNIINQLLNQFSSKTIHFKRDTITASRRFFWNWISDSDGINFQLIYDSSNQTFMPFFLNFIDDCAIVDFLESTTSSHTNLIAL</sequence>
<dbReference type="EMBL" id="CALTRL010005741">
    <property type="protein sequence ID" value="CAH7685681.1"/>
    <property type="molecule type" value="Genomic_DNA"/>
</dbReference>
<accession>A0AAV0BEK2</accession>
<proteinExistence type="predicted"/>
<evidence type="ECO:0000313" key="1">
    <source>
        <dbReference type="EMBL" id="CAH7685681.1"/>
    </source>
</evidence>
<dbReference type="AlphaFoldDB" id="A0AAV0BEK2"/>
<keyword evidence="2" id="KW-1185">Reference proteome</keyword>
<dbReference type="Proteomes" id="UP001153365">
    <property type="component" value="Unassembled WGS sequence"/>
</dbReference>
<protein>
    <submittedName>
        <fullName evidence="1">Uncharacterized protein</fullName>
    </submittedName>
</protein>
<organism evidence="1 2">
    <name type="scientific">Phakopsora pachyrhizi</name>
    <name type="common">Asian soybean rust disease fungus</name>
    <dbReference type="NCBI Taxonomy" id="170000"/>
    <lineage>
        <taxon>Eukaryota</taxon>
        <taxon>Fungi</taxon>
        <taxon>Dikarya</taxon>
        <taxon>Basidiomycota</taxon>
        <taxon>Pucciniomycotina</taxon>
        <taxon>Pucciniomycetes</taxon>
        <taxon>Pucciniales</taxon>
        <taxon>Phakopsoraceae</taxon>
        <taxon>Phakopsora</taxon>
    </lineage>
</organism>
<gene>
    <name evidence="1" type="ORF">PPACK8108_LOCUS20252</name>
</gene>
<reference evidence="1" key="1">
    <citation type="submission" date="2022-06" db="EMBL/GenBank/DDBJ databases">
        <authorList>
            <consortium name="SYNGENTA / RWTH Aachen University"/>
        </authorList>
    </citation>
    <scope>NUCLEOTIDE SEQUENCE</scope>
</reference>